<name>A0A6I6G852_9BACT</name>
<evidence type="ECO:0000259" key="2">
    <source>
        <dbReference type="Pfam" id="PF00149"/>
    </source>
</evidence>
<dbReference type="SUPFAM" id="SSF56300">
    <property type="entry name" value="Metallo-dependent phosphatases"/>
    <property type="match status" value="1"/>
</dbReference>
<dbReference type="Proteomes" id="UP000426027">
    <property type="component" value="Chromosome"/>
</dbReference>
<dbReference type="RefSeq" id="WP_157478790.1">
    <property type="nucleotide sequence ID" value="NZ_CP046566.1"/>
</dbReference>
<dbReference type="EMBL" id="CP046566">
    <property type="protein sequence ID" value="QGW28434.1"/>
    <property type="molecule type" value="Genomic_DNA"/>
</dbReference>
<dbReference type="KEGG" id="fls:GLV81_10285"/>
<evidence type="ECO:0000313" key="4">
    <source>
        <dbReference type="Proteomes" id="UP000426027"/>
    </source>
</evidence>
<dbReference type="AlphaFoldDB" id="A0A6I6G852"/>
<dbReference type="PANTHER" id="PTHR46546">
    <property type="entry name" value="SHEWANELLA-LIKE PROTEIN PHOSPHATASE 1"/>
    <property type="match status" value="1"/>
</dbReference>
<protein>
    <submittedName>
        <fullName evidence="3">Metallophosphoesterase</fullName>
    </submittedName>
</protein>
<feature type="chain" id="PRO_5026161247" evidence="1">
    <location>
        <begin position="23"/>
        <end position="372"/>
    </location>
</feature>
<dbReference type="InterPro" id="IPR029052">
    <property type="entry name" value="Metallo-depent_PP-like"/>
</dbReference>
<feature type="domain" description="Calcineurin-like phosphoesterase" evidence="2">
    <location>
        <begin position="111"/>
        <end position="325"/>
    </location>
</feature>
<dbReference type="GO" id="GO:0016787">
    <property type="term" value="F:hydrolase activity"/>
    <property type="evidence" value="ECO:0007669"/>
    <property type="project" value="InterPro"/>
</dbReference>
<evidence type="ECO:0000256" key="1">
    <source>
        <dbReference type="SAM" id="SignalP"/>
    </source>
</evidence>
<dbReference type="Pfam" id="PF00149">
    <property type="entry name" value="Metallophos"/>
    <property type="match status" value="1"/>
</dbReference>
<dbReference type="Gene3D" id="3.60.21.10">
    <property type="match status" value="1"/>
</dbReference>
<dbReference type="InterPro" id="IPR006186">
    <property type="entry name" value="Ser/Thr-sp_prot-phosphatase"/>
</dbReference>
<keyword evidence="1" id="KW-0732">Signal</keyword>
<proteinExistence type="predicted"/>
<gene>
    <name evidence="3" type="ORF">GLV81_10285</name>
</gene>
<dbReference type="PRINTS" id="PR00114">
    <property type="entry name" value="STPHPHTASE"/>
</dbReference>
<dbReference type="InterPro" id="IPR004843">
    <property type="entry name" value="Calcineurin-like_PHP"/>
</dbReference>
<accession>A0A6I6G852</accession>
<keyword evidence="4" id="KW-1185">Reference proteome</keyword>
<sequence>MCKHLFHIILCVAQIMAIAALAGEATAQPGPEISLSASTYCFYSNDSLQVFRFSSDSGLTKPVYQSFAMSRQQALAVSFVHQHQHIQLSSKLTHNYPIEKHSYNKPAQLFAVSDIEGNLPALIALLKSGGVINDQWHWTFGKGHLVFTGDFVDRGSQVLEVLWFIYALEEQAQAAGGKVHFILGNHEVMNLAGDSTYVHPLYLHQTQQLHKNYAAIFGEQSVLGRWLVAKNIVEKIGPFLFLHAGISPYTNAMQASVQQLNQLARPLYRDTTGEGPNLESTIVMSEIGPYWYRGYYTGTQKATQATIDSTLSLFGVKYIVTGHTIVANQITRHFNNKVINIDVHHAGGHSEGLLWKDDQFYRVLPNGDRILL</sequence>
<dbReference type="PANTHER" id="PTHR46546:SF4">
    <property type="entry name" value="SHEWANELLA-LIKE PROTEIN PHOSPHATASE 1"/>
    <property type="match status" value="1"/>
</dbReference>
<evidence type="ECO:0000313" key="3">
    <source>
        <dbReference type="EMBL" id="QGW28434.1"/>
    </source>
</evidence>
<organism evidence="3 4">
    <name type="scientific">Phnomibacter ginsenosidimutans</name>
    <dbReference type="NCBI Taxonomy" id="2676868"/>
    <lineage>
        <taxon>Bacteria</taxon>
        <taxon>Pseudomonadati</taxon>
        <taxon>Bacteroidota</taxon>
        <taxon>Chitinophagia</taxon>
        <taxon>Chitinophagales</taxon>
        <taxon>Chitinophagaceae</taxon>
        <taxon>Phnomibacter</taxon>
    </lineage>
</organism>
<feature type="signal peptide" evidence="1">
    <location>
        <begin position="1"/>
        <end position="22"/>
    </location>
</feature>
<reference evidence="3 4" key="1">
    <citation type="submission" date="2019-11" db="EMBL/GenBank/DDBJ databases">
        <authorList>
            <person name="Im W.T."/>
        </authorList>
    </citation>
    <scope>NUCLEOTIDE SEQUENCE [LARGE SCALE GENOMIC DNA]</scope>
    <source>
        <strain evidence="3 4">SB-02</strain>
    </source>
</reference>